<comment type="subcellular location">
    <subcellularLocation>
        <location evidence="1">Secreted</location>
    </subcellularLocation>
</comment>
<proteinExistence type="predicted"/>
<dbReference type="EMBL" id="CAJVPY010024511">
    <property type="protein sequence ID" value="CAG8786831.1"/>
    <property type="molecule type" value="Genomic_DNA"/>
</dbReference>
<comment type="caution">
    <text evidence="7">The sequence shown here is derived from an EMBL/GenBank/DDBJ whole genome shotgun (WGS) entry which is preliminary data.</text>
</comment>
<dbReference type="GO" id="GO:0016787">
    <property type="term" value="F:hydrolase activity"/>
    <property type="evidence" value="ECO:0007669"/>
    <property type="project" value="UniProtKB-KW"/>
</dbReference>
<evidence type="ECO:0000313" key="7">
    <source>
        <dbReference type="EMBL" id="CAG8786831.1"/>
    </source>
</evidence>
<evidence type="ECO:0000256" key="2">
    <source>
        <dbReference type="ARBA" id="ARBA00022525"/>
    </source>
</evidence>
<name>A0A9N9JKR8_9GLOM</name>
<evidence type="ECO:0000256" key="4">
    <source>
        <dbReference type="ARBA" id="ARBA00022801"/>
    </source>
</evidence>
<dbReference type="AlphaFoldDB" id="A0A9N9JKR8"/>
<feature type="domain" description="Lipase-like C-terminal" evidence="6">
    <location>
        <begin position="62"/>
        <end position="178"/>
    </location>
</feature>
<dbReference type="Gene3D" id="3.40.50.1820">
    <property type="entry name" value="alpha/beta hydrolase"/>
    <property type="match status" value="1"/>
</dbReference>
<evidence type="ECO:0000256" key="5">
    <source>
        <dbReference type="ARBA" id="ARBA00023098"/>
    </source>
</evidence>
<dbReference type="Proteomes" id="UP000789405">
    <property type="component" value="Unassembled WGS sequence"/>
</dbReference>
<dbReference type="OrthoDB" id="206848at2759"/>
<accession>A0A9N9JKR8</accession>
<keyword evidence="2" id="KW-0964">Secreted</keyword>
<dbReference type="GO" id="GO:0005576">
    <property type="term" value="C:extracellular region"/>
    <property type="evidence" value="ECO:0007669"/>
    <property type="project" value="UniProtKB-SubCell"/>
</dbReference>
<dbReference type="InterPro" id="IPR029058">
    <property type="entry name" value="AB_hydrolase_fold"/>
</dbReference>
<dbReference type="GO" id="GO:0006629">
    <property type="term" value="P:lipid metabolic process"/>
    <property type="evidence" value="ECO:0007669"/>
    <property type="project" value="UniProtKB-KW"/>
</dbReference>
<organism evidence="7 8">
    <name type="scientific">Dentiscutata erythropus</name>
    <dbReference type="NCBI Taxonomy" id="1348616"/>
    <lineage>
        <taxon>Eukaryota</taxon>
        <taxon>Fungi</taxon>
        <taxon>Fungi incertae sedis</taxon>
        <taxon>Mucoromycota</taxon>
        <taxon>Glomeromycotina</taxon>
        <taxon>Glomeromycetes</taxon>
        <taxon>Diversisporales</taxon>
        <taxon>Gigasporaceae</taxon>
        <taxon>Dentiscutata</taxon>
    </lineage>
</organism>
<dbReference type="PANTHER" id="PTHR34043">
    <property type="entry name" value="ALPHA/BETA-HYDROLASES SUPERFAMILY PROTEIN"/>
    <property type="match status" value="1"/>
</dbReference>
<evidence type="ECO:0000256" key="1">
    <source>
        <dbReference type="ARBA" id="ARBA00004613"/>
    </source>
</evidence>
<evidence type="ECO:0000256" key="3">
    <source>
        <dbReference type="ARBA" id="ARBA00022729"/>
    </source>
</evidence>
<evidence type="ECO:0000313" key="8">
    <source>
        <dbReference type="Proteomes" id="UP000789405"/>
    </source>
</evidence>
<reference evidence="7" key="1">
    <citation type="submission" date="2021-06" db="EMBL/GenBank/DDBJ databases">
        <authorList>
            <person name="Kallberg Y."/>
            <person name="Tangrot J."/>
            <person name="Rosling A."/>
        </authorList>
    </citation>
    <scope>NUCLEOTIDE SEQUENCE</scope>
    <source>
        <strain evidence="7">MA453B</strain>
    </source>
</reference>
<evidence type="ECO:0000259" key="6">
    <source>
        <dbReference type="Pfam" id="PF24708"/>
    </source>
</evidence>
<keyword evidence="4" id="KW-0378">Hydrolase</keyword>
<keyword evidence="3" id="KW-0732">Signal</keyword>
<sequence>MSKFFKNLMRKKTLNNTNYDEVNYTDMEGSPVYGALPVDSYLVGGYDSEPIKDIRLVFEGENKDTFVLVPGLLPYDTIEIGGIIIADYWGDVKEQVEDPCITSPSPFGSLHDRAVELYYQIKGGQVDYGLVHSHQFCHKQLGETYEGLVPNWSPENPIVLIGKGYGATTALYLQHLLSTNFFGQHTAGKMIKGIICWSAPHRGSTLPYYLGLEPGSRCLVHPFSILQLLLSLIHLICYFTFLEKLFNFGLNDKFGLAPKSEGGEQSLGSALSARSRFSCFGDNFLADWSVEGARMRYAGDEKDKHYLDPHCIYLNYVSTGRTWKSKITGHYWPRLSWRNIPTWFISIMLGRYKLATDAERQVLRTSSSTYWQNDGTLSVHAQLPPPHQHVLMNIALDQRLYDPVEHEITPGVWYNLYVNDPSQTVLFNSVPSFITLSFIDYIINWSFTSHFINSLSRHSESFESFYIRFIEFCERSFRFSSKKSHINYDDNVSFSDSSAKSYFPTTTSERTDKFTSDKAGLEWIHKIETMEILTSPSKMLYWMNQMQSTLDNGSPLSETGKKNDFSFSSTTSLMQGPMFIKAKRRLTADDYKASVMNCDGS</sequence>
<protein>
    <submittedName>
        <fullName evidence="7">8828_t:CDS:1</fullName>
    </submittedName>
</protein>
<dbReference type="InterPro" id="IPR056304">
    <property type="entry name" value="Lip-like_C"/>
</dbReference>
<gene>
    <name evidence="7" type="ORF">DERYTH_LOCUS20583</name>
</gene>
<dbReference type="Pfam" id="PF24708">
    <property type="entry name" value="Lip_C"/>
    <property type="match status" value="1"/>
</dbReference>
<dbReference type="SUPFAM" id="SSF53474">
    <property type="entry name" value="alpha/beta-Hydrolases"/>
    <property type="match status" value="1"/>
</dbReference>
<dbReference type="PANTHER" id="PTHR34043:SF3">
    <property type="entry name" value="ALPHA_BETA-HYDROLASES SUPERFAMILY PROTEIN"/>
    <property type="match status" value="1"/>
</dbReference>
<keyword evidence="8" id="KW-1185">Reference proteome</keyword>
<keyword evidence="5" id="KW-0443">Lipid metabolism</keyword>